<organism evidence="1 2">
    <name type="scientific">Bimuria novae-zelandiae CBS 107.79</name>
    <dbReference type="NCBI Taxonomy" id="1447943"/>
    <lineage>
        <taxon>Eukaryota</taxon>
        <taxon>Fungi</taxon>
        <taxon>Dikarya</taxon>
        <taxon>Ascomycota</taxon>
        <taxon>Pezizomycotina</taxon>
        <taxon>Dothideomycetes</taxon>
        <taxon>Pleosporomycetidae</taxon>
        <taxon>Pleosporales</taxon>
        <taxon>Massarineae</taxon>
        <taxon>Didymosphaeriaceae</taxon>
        <taxon>Bimuria</taxon>
    </lineage>
</organism>
<dbReference type="InterPro" id="IPR036397">
    <property type="entry name" value="RNaseH_sf"/>
</dbReference>
<dbReference type="EMBL" id="ML976793">
    <property type="protein sequence ID" value="KAF1964320.1"/>
    <property type="molecule type" value="Genomic_DNA"/>
</dbReference>
<name>A0A6A5UIZ9_9PLEO</name>
<proteinExistence type="predicted"/>
<accession>A0A6A5UIZ9</accession>
<dbReference type="GO" id="GO:0003676">
    <property type="term" value="F:nucleic acid binding"/>
    <property type="evidence" value="ECO:0007669"/>
    <property type="project" value="InterPro"/>
</dbReference>
<dbReference type="AlphaFoldDB" id="A0A6A5UIZ9"/>
<evidence type="ECO:0000313" key="2">
    <source>
        <dbReference type="Proteomes" id="UP000800036"/>
    </source>
</evidence>
<dbReference type="OrthoDB" id="3800893at2759"/>
<keyword evidence="2" id="KW-1185">Reference proteome</keyword>
<protein>
    <recommendedName>
        <fullName evidence="3">Piwi domain-containing protein</fullName>
    </recommendedName>
</protein>
<sequence>MIEAAFHAQWPKSVPKITYIVVNHNTDAPVYSKARNCRFAIPRCTYTTEEPASTATPRYFGIHNGLGLSEETLKEFTQRLNQNNQRNGGIGNTVLPVHYARALAGRMFDYFHTDARDTTRVNKDSMRRRINQGLTLLKLEKAQNEVKDHIAKKLENDNGILPWQKDLNDKMFYV</sequence>
<dbReference type="Gene3D" id="3.30.420.10">
    <property type="entry name" value="Ribonuclease H-like superfamily/Ribonuclease H"/>
    <property type="match status" value="1"/>
</dbReference>
<evidence type="ECO:0008006" key="3">
    <source>
        <dbReference type="Google" id="ProtNLM"/>
    </source>
</evidence>
<evidence type="ECO:0000313" key="1">
    <source>
        <dbReference type="EMBL" id="KAF1964320.1"/>
    </source>
</evidence>
<reference evidence="1" key="1">
    <citation type="journal article" date="2020" name="Stud. Mycol.">
        <title>101 Dothideomycetes genomes: a test case for predicting lifestyles and emergence of pathogens.</title>
        <authorList>
            <person name="Haridas S."/>
            <person name="Albert R."/>
            <person name="Binder M."/>
            <person name="Bloem J."/>
            <person name="Labutti K."/>
            <person name="Salamov A."/>
            <person name="Andreopoulos B."/>
            <person name="Baker S."/>
            <person name="Barry K."/>
            <person name="Bills G."/>
            <person name="Bluhm B."/>
            <person name="Cannon C."/>
            <person name="Castanera R."/>
            <person name="Culley D."/>
            <person name="Daum C."/>
            <person name="Ezra D."/>
            <person name="Gonzalez J."/>
            <person name="Henrissat B."/>
            <person name="Kuo A."/>
            <person name="Liang C."/>
            <person name="Lipzen A."/>
            <person name="Lutzoni F."/>
            <person name="Magnuson J."/>
            <person name="Mondo S."/>
            <person name="Nolan M."/>
            <person name="Ohm R."/>
            <person name="Pangilinan J."/>
            <person name="Park H.-J."/>
            <person name="Ramirez L."/>
            <person name="Alfaro M."/>
            <person name="Sun H."/>
            <person name="Tritt A."/>
            <person name="Yoshinaga Y."/>
            <person name="Zwiers L.-H."/>
            <person name="Turgeon B."/>
            <person name="Goodwin S."/>
            <person name="Spatafora J."/>
            <person name="Crous P."/>
            <person name="Grigoriev I."/>
        </authorList>
    </citation>
    <scope>NUCLEOTIDE SEQUENCE</scope>
    <source>
        <strain evidence="1">CBS 107.79</strain>
    </source>
</reference>
<dbReference type="Proteomes" id="UP000800036">
    <property type="component" value="Unassembled WGS sequence"/>
</dbReference>
<gene>
    <name evidence="1" type="ORF">BU23DRAFT_575789</name>
</gene>